<gene>
    <name evidence="3" type="ORF">ACFQ07_33545</name>
</gene>
<dbReference type="Proteomes" id="UP001597083">
    <property type="component" value="Unassembled WGS sequence"/>
</dbReference>
<proteinExistence type="predicted"/>
<dbReference type="InterPro" id="IPR006827">
    <property type="entry name" value="Lant_deHydtase_N"/>
</dbReference>
<accession>A0ABW3CUP3</accession>
<keyword evidence="4" id="KW-1185">Reference proteome</keyword>
<protein>
    <submittedName>
        <fullName evidence="3">Lantibiotic dehydratase</fullName>
    </submittedName>
</protein>
<organism evidence="3 4">
    <name type="scientific">Actinomadura adrarensis</name>
    <dbReference type="NCBI Taxonomy" id="1819600"/>
    <lineage>
        <taxon>Bacteria</taxon>
        <taxon>Bacillati</taxon>
        <taxon>Actinomycetota</taxon>
        <taxon>Actinomycetes</taxon>
        <taxon>Streptosporangiales</taxon>
        <taxon>Thermomonosporaceae</taxon>
        <taxon>Actinomadura</taxon>
    </lineage>
</organism>
<dbReference type="InterPro" id="IPR023809">
    <property type="entry name" value="Thiopep_bacteriocin_synth_dom"/>
</dbReference>
<sequence length="975" mass="106683">EHASPVLAQQVATVCSAAKPDARRTRRAVLSVTRYLLRMTRRATPFGLFAGIAPASFGPRPVVGWGEAHQFVAQADTGWVNSVIARLEACPQVLRRLRVVTNSLVFVRGGRLVVPYPSKGSGQAAVAEVSLRYTSVVRIAVEAARAPIRVETLVNTLAAARPDRSRPEFEALIIALVDQGALITSLRAPSTSPNALDHLLEQLEQAEVDELPQGRDVLNRLRAVNADLAEHNRTASAAARRKLRAVVRERMAELDTVAVPSVAVDMRLDCSLVLPRLVAQEVETAASALARLTELPSGSPAWRSYHNRFFERYGIGSLVPVRELVDPDIGLGFPSGYLDAEPEPPEPVAARQLRLLALAQTAALDGRQEVVLDEELIGELQIGERAQPELPPHLELRFRLQAASPEALARGDFQLAVVGTSRGIGTTTGRFISLLSSDEQAKTAALFEELPVGQPGALAVQMSFPPLDRSHAQLARAPELLAATIGLAEHRPPGPSQIGVDDLAVGCDRNRLYLASVTRQRRLEPLALHALDLRAHTPPLARFLIEIAKAQAAVVSSFSWGPAGQLPFVPRLRVGRTILSSARWRLHRSDLPGQRAPLAQWQECLHQWRHLRRVPDVVALSQGDRLLPLDLSESAHIAVLRSYLNSVEVAVLTETVTKDDWFDGHAHEIVAALTAVDAEKAERASSISTAHLLRWDHGQLPGASLVLLAKLYSSFEQHPEILGRYLPDLLAQWDEPPRWWFLRYRDPHPHLRLRFALNDPSDFGLAAGCVGAWAAVLRDEGLIGETQFATSFPETGRWGKGVVMDAAEEVFAADSQALVVQFTQADRVQPEALMAANLVSIAIAFTGRARHGMDWLIRHGRVSAPRPVERPLLHESVRLADPSRDWQALRAVAGGKAVLAAWQARDLALAHYRNRLRQDENLNPDLVLDSLLHAHHIRAAGLAKENERTCVQLARATALAWSAQHPGSTETVVAE</sequence>
<feature type="non-terminal residue" evidence="3">
    <location>
        <position position="1"/>
    </location>
</feature>
<dbReference type="NCBIfam" id="TIGR03891">
    <property type="entry name" value="thiopep_ocin"/>
    <property type="match status" value="1"/>
</dbReference>
<evidence type="ECO:0000259" key="2">
    <source>
        <dbReference type="Pfam" id="PF14028"/>
    </source>
</evidence>
<evidence type="ECO:0000259" key="1">
    <source>
        <dbReference type="Pfam" id="PF04738"/>
    </source>
</evidence>
<feature type="domain" description="Lantibiotic dehydratase N-terminal" evidence="1">
    <location>
        <begin position="2"/>
        <end position="640"/>
    </location>
</feature>
<evidence type="ECO:0000313" key="4">
    <source>
        <dbReference type="Proteomes" id="UP001597083"/>
    </source>
</evidence>
<dbReference type="Pfam" id="PF14028">
    <property type="entry name" value="Lant_dehydr_C"/>
    <property type="match status" value="1"/>
</dbReference>
<reference evidence="4" key="1">
    <citation type="journal article" date="2019" name="Int. J. Syst. Evol. Microbiol.">
        <title>The Global Catalogue of Microorganisms (GCM) 10K type strain sequencing project: providing services to taxonomists for standard genome sequencing and annotation.</title>
        <authorList>
            <consortium name="The Broad Institute Genomics Platform"/>
            <consortium name="The Broad Institute Genome Sequencing Center for Infectious Disease"/>
            <person name="Wu L."/>
            <person name="Ma J."/>
        </authorList>
    </citation>
    <scope>NUCLEOTIDE SEQUENCE [LARGE SCALE GENOMIC DNA]</scope>
    <source>
        <strain evidence="4">JCM 31696</strain>
    </source>
</reference>
<dbReference type="EMBL" id="JBHTIR010004376">
    <property type="protein sequence ID" value="MFD0857176.1"/>
    <property type="molecule type" value="Genomic_DNA"/>
</dbReference>
<name>A0ABW3CUP3_9ACTN</name>
<feature type="domain" description="Thiopeptide-type bacteriocin biosynthesis" evidence="2">
    <location>
        <begin position="709"/>
        <end position="956"/>
    </location>
</feature>
<comment type="caution">
    <text evidence="3">The sequence shown here is derived from an EMBL/GenBank/DDBJ whole genome shotgun (WGS) entry which is preliminary data.</text>
</comment>
<evidence type="ECO:0000313" key="3">
    <source>
        <dbReference type="EMBL" id="MFD0857176.1"/>
    </source>
</evidence>
<dbReference type="Pfam" id="PF04738">
    <property type="entry name" value="Lant_dehydr_N"/>
    <property type="match status" value="1"/>
</dbReference>